<reference evidence="3" key="1">
    <citation type="submission" date="2016-12" db="EMBL/GenBank/DDBJ databases">
        <authorList>
            <person name="Rodrigo-Torres L."/>
            <person name="Arahal R.D."/>
            <person name="Lucena T."/>
        </authorList>
    </citation>
    <scope>NUCLEOTIDE SEQUENCE [LARGE SCALE GENOMIC DNA]</scope>
</reference>
<evidence type="ECO:0000259" key="1">
    <source>
        <dbReference type="Pfam" id="PF00668"/>
    </source>
</evidence>
<dbReference type="SUPFAM" id="SSF52777">
    <property type="entry name" value="CoA-dependent acyltransferases"/>
    <property type="match status" value="2"/>
</dbReference>
<dbReference type="OrthoDB" id="9757559at2"/>
<dbReference type="GO" id="GO:0003824">
    <property type="term" value="F:catalytic activity"/>
    <property type="evidence" value="ECO:0007669"/>
    <property type="project" value="InterPro"/>
</dbReference>
<protein>
    <submittedName>
        <fullName evidence="2">Dimodular nonribosomal peptide synthase</fullName>
    </submittedName>
</protein>
<dbReference type="RefSeq" id="WP_159440305.1">
    <property type="nucleotide sequence ID" value="NZ_AP024898.1"/>
</dbReference>
<dbReference type="Gene3D" id="3.30.559.30">
    <property type="entry name" value="Nonribosomal peptide synthetase, condensation domain"/>
    <property type="match status" value="1"/>
</dbReference>
<dbReference type="AlphaFoldDB" id="A0A1M7YQV6"/>
<accession>A0A1M7YQV6</accession>
<dbReference type="InterPro" id="IPR001242">
    <property type="entry name" value="Condensation_dom"/>
</dbReference>
<dbReference type="InterPro" id="IPR023213">
    <property type="entry name" value="CAT-like_dom_sf"/>
</dbReference>
<sequence length="449" mass="51314">MLSHHACEQFPIIGAQQHYWKEFLKYGHNSISTIAHYLEIKGALDEEAFTVAVNQTLRESDIFTAVINEAQQPKQHIGIHQPQLTRIDLTREPAPFQTAQSQMQQDIRQPLNILSPDMSAHLLFVLGPDHYLWYTRSHHILIDGYGMMLYEQRCCQLYSHLCRQTPEGRPFYAFSDYFTEEHQYNASQRHQSDQQFWKDYLSASPEIPKLDPDYDMAGADIMRRETLFSPQVSAGLRTSAEMLGTGWPDLLVTLIALYLHQAGEKMLWLPFMNRWGSVAANIPGLMVNILPYQIDVDASQTLGEYIRQAVSRLRTIYRHGRYRLERIEADHGLDQEESFFLTPFINILPFDIPALPGCDVSHEVIARGAADGLNITCSSDPAANHLRFAFDSDKHSYPQEMLIEHATQLPAFLRNLTEVNPGDDEASRRGYLETILETPIETLLKPGAK</sequence>
<dbReference type="EMBL" id="FRFG01000010">
    <property type="protein sequence ID" value="SHO54977.1"/>
    <property type="molecule type" value="Genomic_DNA"/>
</dbReference>
<evidence type="ECO:0000313" key="2">
    <source>
        <dbReference type="EMBL" id="SHO54977.1"/>
    </source>
</evidence>
<proteinExistence type="predicted"/>
<name>A0A1M7YQV6_9VIBR</name>
<dbReference type="STRING" id="1117707.VQ7734_00696"/>
<keyword evidence="3" id="KW-1185">Reference proteome</keyword>
<organism evidence="2 3">
    <name type="scientific">Vibrio quintilis</name>
    <dbReference type="NCBI Taxonomy" id="1117707"/>
    <lineage>
        <taxon>Bacteria</taxon>
        <taxon>Pseudomonadati</taxon>
        <taxon>Pseudomonadota</taxon>
        <taxon>Gammaproteobacteria</taxon>
        <taxon>Vibrionales</taxon>
        <taxon>Vibrionaceae</taxon>
        <taxon>Vibrio</taxon>
    </lineage>
</organism>
<dbReference type="Pfam" id="PF00668">
    <property type="entry name" value="Condensation"/>
    <property type="match status" value="1"/>
</dbReference>
<evidence type="ECO:0000313" key="3">
    <source>
        <dbReference type="Proteomes" id="UP000184600"/>
    </source>
</evidence>
<gene>
    <name evidence="2" type="primary">dhbF_3</name>
    <name evidence="2" type="ORF">VQ7734_00696</name>
</gene>
<feature type="domain" description="Condensation" evidence="1">
    <location>
        <begin position="12"/>
        <end position="344"/>
    </location>
</feature>
<dbReference type="Proteomes" id="UP000184600">
    <property type="component" value="Unassembled WGS sequence"/>
</dbReference>
<dbReference type="Gene3D" id="3.30.559.10">
    <property type="entry name" value="Chloramphenicol acetyltransferase-like domain"/>
    <property type="match status" value="1"/>
</dbReference>